<dbReference type="OrthoDB" id="30505at10239"/>
<dbReference type="KEGG" id="vg:1263040"/>
<accession>Q9G0G9</accession>
<dbReference type="Proteomes" id="UP000001161">
    <property type="component" value="Segment"/>
</dbReference>
<dbReference type="GeneID" id="1263040"/>
<name>Q9G0G9_9CAUD</name>
<dbReference type="RefSeq" id="NP_064754.1">
    <property type="nucleotide sequence ID" value="NC_002519.1"/>
</dbReference>
<dbReference type="EMBL" id="AF189021">
    <property type="protein sequence ID" value="AAG02599.1"/>
    <property type="molecule type" value="Genomic_DNA"/>
</dbReference>
<protein>
    <submittedName>
        <fullName evidence="1">Gp16</fullName>
    </submittedName>
</protein>
<reference evidence="1 2" key="1">
    <citation type="journal article" date="2000" name="Limnol. Oceanogr.">
        <title>The complete genomic sequence of the marine phage Roseophage SIO1 shares homology with nonmarine phages.</title>
        <authorList>
            <person name="Rohwer F.L."/>
            <person name="Segall A.M."/>
            <person name="Steward G."/>
            <person name="Seguritan V."/>
            <person name="Breitbart M."/>
            <person name="Wolven F."/>
            <person name="Azam F."/>
        </authorList>
    </citation>
    <scope>NUCLEOTIDE SEQUENCE [LARGE SCALE GENOMIC DNA]</scope>
</reference>
<evidence type="ECO:0000313" key="1">
    <source>
        <dbReference type="EMBL" id="AAG02599.1"/>
    </source>
</evidence>
<organism evidence="1 2">
    <name type="scientific">Roseobacter phage SIO1</name>
    <dbReference type="NCBI Taxonomy" id="2905867"/>
    <lineage>
        <taxon>Viruses</taxon>
        <taxon>Duplodnaviria</taxon>
        <taxon>Heunggongvirae</taxon>
        <taxon>Uroviricota</taxon>
        <taxon>Caudoviricetes</taxon>
        <taxon>Zobellviridae</taxon>
        <taxon>Cobavirinae</taxon>
        <taxon>Siovirus</taxon>
        <taxon>Siovirus americense</taxon>
    </lineage>
</organism>
<proteinExistence type="predicted"/>
<evidence type="ECO:0000313" key="2">
    <source>
        <dbReference type="Proteomes" id="UP000001161"/>
    </source>
</evidence>
<keyword evidence="2" id="KW-1185">Reference proteome</keyword>
<sequence length="192" mass="22037">MYNNQTDQRHKEINMADKKIVLKNVEVSWAKLLEAGLKYKSETEYEFSVAVKANDQLRDLMKSFKLNKQFKSKDSTFDGEEFIQLTLDTRTKSGWVRHGEVFDEFGDPTKDLIGNGSKMNLFVSIGQSSYGNIIKLGHLEDMDMESKEMMFHFGQVMELVPFEAPSAVIKKEKEINESVEAMAEDEMEIPFG</sequence>